<dbReference type="EMBL" id="FOPC01000002">
    <property type="protein sequence ID" value="SFG22205.1"/>
    <property type="molecule type" value="Genomic_DNA"/>
</dbReference>
<dbReference type="Pfam" id="PF14534">
    <property type="entry name" value="DUF4440"/>
    <property type="match status" value="1"/>
</dbReference>
<keyword evidence="3" id="KW-0413">Isomerase</keyword>
<accession>A0A1I2Q130</accession>
<keyword evidence="1" id="KW-0732">Signal</keyword>
<evidence type="ECO:0000313" key="3">
    <source>
        <dbReference type="EMBL" id="SFG22205.1"/>
    </source>
</evidence>
<evidence type="ECO:0000259" key="2">
    <source>
        <dbReference type="Pfam" id="PF14534"/>
    </source>
</evidence>
<dbReference type="OrthoDB" id="7375768at2"/>
<dbReference type="STRING" id="435880.SAMN04487988_10272"/>
<sequence>MKIILPSLIGLLIVTFSFAQEAEVSQILAQREESNQALRVFDDELNANFSTEDALITTGAGTLISGKKELMKYIQESTGPKMYWIRTPDEVLVNPETQLAWETGTWKGYEEGSDEAVVEGKYSAQWTKASGTWLIQSQLFVTLPNEE</sequence>
<feature type="signal peptide" evidence="1">
    <location>
        <begin position="1"/>
        <end position="19"/>
    </location>
</feature>
<dbReference type="Gene3D" id="3.10.450.50">
    <property type="match status" value="1"/>
</dbReference>
<keyword evidence="4" id="KW-1185">Reference proteome</keyword>
<dbReference type="GO" id="GO:0016853">
    <property type="term" value="F:isomerase activity"/>
    <property type="evidence" value="ECO:0007669"/>
    <property type="project" value="UniProtKB-KW"/>
</dbReference>
<gene>
    <name evidence="3" type="ORF">SAMN04487988_10272</name>
</gene>
<dbReference type="Proteomes" id="UP000199642">
    <property type="component" value="Unassembled WGS sequence"/>
</dbReference>
<organism evidence="3 4">
    <name type="scientific">Algoriphagus hitonicola</name>
    <dbReference type="NCBI Taxonomy" id="435880"/>
    <lineage>
        <taxon>Bacteria</taxon>
        <taxon>Pseudomonadati</taxon>
        <taxon>Bacteroidota</taxon>
        <taxon>Cytophagia</taxon>
        <taxon>Cytophagales</taxon>
        <taxon>Cyclobacteriaceae</taxon>
        <taxon>Algoriphagus</taxon>
    </lineage>
</organism>
<protein>
    <submittedName>
        <fullName evidence="3">Ketosteroid isomerase homolog</fullName>
    </submittedName>
</protein>
<dbReference type="SUPFAM" id="SSF54427">
    <property type="entry name" value="NTF2-like"/>
    <property type="match status" value="1"/>
</dbReference>
<name>A0A1I2Q130_9BACT</name>
<feature type="chain" id="PRO_5011733199" evidence="1">
    <location>
        <begin position="20"/>
        <end position="147"/>
    </location>
</feature>
<dbReference type="InterPro" id="IPR027843">
    <property type="entry name" value="DUF4440"/>
</dbReference>
<dbReference type="AlphaFoldDB" id="A0A1I2Q130"/>
<dbReference type="InterPro" id="IPR032710">
    <property type="entry name" value="NTF2-like_dom_sf"/>
</dbReference>
<evidence type="ECO:0000313" key="4">
    <source>
        <dbReference type="Proteomes" id="UP000199642"/>
    </source>
</evidence>
<dbReference type="RefSeq" id="WP_092788810.1">
    <property type="nucleotide sequence ID" value="NZ_FOPC01000002.1"/>
</dbReference>
<proteinExistence type="predicted"/>
<reference evidence="4" key="1">
    <citation type="submission" date="2016-10" db="EMBL/GenBank/DDBJ databases">
        <authorList>
            <person name="Varghese N."/>
            <person name="Submissions S."/>
        </authorList>
    </citation>
    <scope>NUCLEOTIDE SEQUENCE [LARGE SCALE GENOMIC DNA]</scope>
    <source>
        <strain evidence="4">DSM 19315</strain>
    </source>
</reference>
<feature type="domain" description="DUF4440" evidence="2">
    <location>
        <begin position="27"/>
        <end position="135"/>
    </location>
</feature>
<evidence type="ECO:0000256" key="1">
    <source>
        <dbReference type="SAM" id="SignalP"/>
    </source>
</evidence>